<feature type="binding site" evidence="6">
    <location>
        <begin position="6"/>
        <end position="11"/>
    </location>
    <ligand>
        <name>NADP(+)</name>
        <dbReference type="ChEBI" id="CHEBI:58349"/>
    </ligand>
</feature>
<evidence type="ECO:0000256" key="2">
    <source>
        <dbReference type="ARBA" id="ARBA00022857"/>
    </source>
</evidence>
<name>A0A378JU51_9GAMM</name>
<comment type="catalytic activity">
    <reaction evidence="4 7">
        <text>L-proline + NADP(+) = (S)-1-pyrroline-5-carboxylate + NADPH + 2 H(+)</text>
        <dbReference type="Rhea" id="RHEA:14109"/>
        <dbReference type="ChEBI" id="CHEBI:15378"/>
        <dbReference type="ChEBI" id="CHEBI:17388"/>
        <dbReference type="ChEBI" id="CHEBI:57783"/>
        <dbReference type="ChEBI" id="CHEBI:58349"/>
        <dbReference type="ChEBI" id="CHEBI:60039"/>
        <dbReference type="EC" id="1.5.1.2"/>
    </reaction>
</comment>
<feature type="domain" description="Pyrroline-5-carboxylate reductase dimerisation" evidence="9">
    <location>
        <begin position="155"/>
        <end position="258"/>
    </location>
</feature>
<dbReference type="Pfam" id="PF03807">
    <property type="entry name" value="F420_oxidored"/>
    <property type="match status" value="1"/>
</dbReference>
<dbReference type="SUPFAM" id="SSF51735">
    <property type="entry name" value="NAD(P)-binding Rossmann-fold domains"/>
    <property type="match status" value="1"/>
</dbReference>
<dbReference type="GO" id="GO:0055129">
    <property type="term" value="P:L-proline biosynthetic process"/>
    <property type="evidence" value="ECO:0007669"/>
    <property type="project" value="UniProtKB-UniRule"/>
</dbReference>
<evidence type="ECO:0000256" key="7">
    <source>
        <dbReference type="RuleBase" id="RU003903"/>
    </source>
</evidence>
<gene>
    <name evidence="4 11" type="primary">proC</name>
    <name evidence="10" type="ORF">Lmor_2603</name>
    <name evidence="11" type="ORF">NCTC12239_01114</name>
</gene>
<dbReference type="PIRSF" id="PIRSF000193">
    <property type="entry name" value="Pyrrol-5-carb_rd"/>
    <property type="match status" value="1"/>
</dbReference>
<comment type="similarity">
    <text evidence="1 4 7">Belongs to the pyrroline-5-carboxylate reductase family.</text>
</comment>
<dbReference type="NCBIfam" id="TIGR00112">
    <property type="entry name" value="proC"/>
    <property type="match status" value="1"/>
</dbReference>
<keyword evidence="12" id="KW-1185">Reference proteome</keyword>
<dbReference type="AlphaFoldDB" id="A0A378JU51"/>
<dbReference type="OrthoDB" id="9805754at2"/>
<keyword evidence="2 4" id="KW-0521">NADP</keyword>
<keyword evidence="4 7" id="KW-0641">Proline biosynthesis</keyword>
<dbReference type="GO" id="GO:0004735">
    <property type="term" value="F:pyrroline-5-carboxylate reductase activity"/>
    <property type="evidence" value="ECO:0007669"/>
    <property type="project" value="UniProtKB-UniRule"/>
</dbReference>
<dbReference type="InterPro" id="IPR029036">
    <property type="entry name" value="P5CR_dimer"/>
</dbReference>
<comment type="subcellular location">
    <subcellularLocation>
        <location evidence="4">Cytoplasm</location>
    </subcellularLocation>
</comment>
<dbReference type="Gene3D" id="3.40.50.720">
    <property type="entry name" value="NAD(P)-binding Rossmann-like Domain"/>
    <property type="match status" value="1"/>
</dbReference>
<accession>A0A378JU51</accession>
<dbReference type="EMBL" id="UGOG01000001">
    <property type="protein sequence ID" value="STX62193.1"/>
    <property type="molecule type" value="Genomic_DNA"/>
</dbReference>
<dbReference type="STRING" id="39962.Lmor_2603"/>
<dbReference type="InterPro" id="IPR000304">
    <property type="entry name" value="Pyrroline-COOH_reductase"/>
</dbReference>
<dbReference type="PANTHER" id="PTHR11645">
    <property type="entry name" value="PYRROLINE-5-CARBOXYLATE REDUCTASE"/>
    <property type="match status" value="1"/>
</dbReference>
<protein>
    <recommendedName>
        <fullName evidence="4 5">Pyrroline-5-carboxylate reductase</fullName>
        <shortName evidence="4">P5C reductase</shortName>
        <shortName evidence="4">P5CR</shortName>
        <ecNumber evidence="4 5">1.5.1.2</ecNumber>
    </recommendedName>
    <alternativeName>
        <fullName evidence="4">PCA reductase</fullName>
    </alternativeName>
</protein>
<evidence type="ECO:0000256" key="5">
    <source>
        <dbReference type="NCBIfam" id="TIGR00112"/>
    </source>
</evidence>
<dbReference type="GO" id="GO:0005737">
    <property type="term" value="C:cytoplasm"/>
    <property type="evidence" value="ECO:0007669"/>
    <property type="project" value="UniProtKB-SubCell"/>
</dbReference>
<dbReference type="InterPro" id="IPR036291">
    <property type="entry name" value="NAD(P)-bd_dom_sf"/>
</dbReference>
<dbReference type="FunFam" id="1.10.3730.10:FF:000001">
    <property type="entry name" value="Pyrroline-5-carboxylate reductase"/>
    <property type="match status" value="1"/>
</dbReference>
<dbReference type="Gene3D" id="1.10.3730.10">
    <property type="entry name" value="ProC C-terminal domain-like"/>
    <property type="match status" value="1"/>
</dbReference>
<dbReference type="EC" id="1.5.1.2" evidence="4 5"/>
<dbReference type="Pfam" id="PF14748">
    <property type="entry name" value="P5CR_dimer"/>
    <property type="match status" value="1"/>
</dbReference>
<feature type="binding site" evidence="6">
    <location>
        <position position="49"/>
    </location>
    <ligand>
        <name>NADPH</name>
        <dbReference type="ChEBI" id="CHEBI:57783"/>
    </ligand>
</feature>
<evidence type="ECO:0000259" key="8">
    <source>
        <dbReference type="Pfam" id="PF03807"/>
    </source>
</evidence>
<comment type="pathway">
    <text evidence="4 7">Amino-acid biosynthesis; L-proline biosynthesis; L-proline from L-glutamate 5-semialdehyde: step 1/1.</text>
</comment>
<dbReference type="EMBL" id="LNYN01000035">
    <property type="protein sequence ID" value="KTD31727.1"/>
    <property type="molecule type" value="Genomic_DNA"/>
</dbReference>
<evidence type="ECO:0000256" key="3">
    <source>
        <dbReference type="ARBA" id="ARBA00023002"/>
    </source>
</evidence>
<keyword evidence="4" id="KW-0963">Cytoplasm</keyword>
<proteinExistence type="inferred from homology"/>
<dbReference type="RefSeq" id="WP_028385285.1">
    <property type="nucleotide sequence ID" value="NZ_CAAAJG010000005.1"/>
</dbReference>
<dbReference type="PANTHER" id="PTHR11645:SF0">
    <property type="entry name" value="PYRROLINE-5-CARBOXYLATE REDUCTASE 3"/>
    <property type="match status" value="1"/>
</dbReference>
<evidence type="ECO:0000256" key="1">
    <source>
        <dbReference type="ARBA" id="ARBA00005525"/>
    </source>
</evidence>
<dbReference type="InterPro" id="IPR028939">
    <property type="entry name" value="P5C_Rdtase_cat_N"/>
</dbReference>
<evidence type="ECO:0000259" key="9">
    <source>
        <dbReference type="Pfam" id="PF14748"/>
    </source>
</evidence>
<feature type="binding site" evidence="6">
    <location>
        <begin position="62"/>
        <end position="65"/>
    </location>
    <ligand>
        <name>NADP(+)</name>
        <dbReference type="ChEBI" id="CHEBI:58349"/>
    </ligand>
</feature>
<feature type="domain" description="Pyrroline-5-carboxylate reductase catalytic N-terminal" evidence="8">
    <location>
        <begin position="2"/>
        <end position="91"/>
    </location>
</feature>
<reference evidence="11 13" key="2">
    <citation type="submission" date="2018-06" db="EMBL/GenBank/DDBJ databases">
        <authorList>
            <consortium name="Pathogen Informatics"/>
            <person name="Doyle S."/>
        </authorList>
    </citation>
    <scope>NUCLEOTIDE SEQUENCE [LARGE SCALE GENOMIC DNA]</scope>
    <source>
        <strain evidence="11 13">NCTC12239</strain>
    </source>
</reference>
<dbReference type="UniPathway" id="UPA00098">
    <property type="reaction ID" value="UER00361"/>
</dbReference>
<evidence type="ECO:0000313" key="10">
    <source>
        <dbReference type="EMBL" id="KTD31727.1"/>
    </source>
</evidence>
<evidence type="ECO:0000256" key="6">
    <source>
        <dbReference type="PIRSR" id="PIRSR000193-1"/>
    </source>
</evidence>
<dbReference type="InterPro" id="IPR008927">
    <property type="entry name" value="6-PGluconate_DH-like_C_sf"/>
</dbReference>
<evidence type="ECO:0000313" key="11">
    <source>
        <dbReference type="EMBL" id="STX62193.1"/>
    </source>
</evidence>
<dbReference type="HAMAP" id="MF_01925">
    <property type="entry name" value="P5C_reductase"/>
    <property type="match status" value="1"/>
</dbReference>
<dbReference type="Proteomes" id="UP000254040">
    <property type="component" value="Unassembled WGS sequence"/>
</dbReference>
<reference evidence="10 12" key="1">
    <citation type="submission" date="2015-11" db="EMBL/GenBank/DDBJ databases">
        <title>Genomic analysis of 38 Legionella species identifies large and diverse effector repertoires.</title>
        <authorList>
            <person name="Burstein D."/>
            <person name="Amaro F."/>
            <person name="Zusman T."/>
            <person name="Lifshitz Z."/>
            <person name="Cohen O."/>
            <person name="Gilbert J.A."/>
            <person name="Pupko T."/>
            <person name="Shuman H.A."/>
            <person name="Segal G."/>
        </authorList>
    </citation>
    <scope>NUCLEOTIDE SEQUENCE [LARGE SCALE GENOMIC DNA]</scope>
    <source>
        <strain evidence="10 12">ATCC 43877</strain>
    </source>
</reference>
<organism evidence="11 13">
    <name type="scientific">Legionella moravica</name>
    <dbReference type="NCBI Taxonomy" id="39962"/>
    <lineage>
        <taxon>Bacteria</taxon>
        <taxon>Pseudomonadati</taxon>
        <taxon>Pseudomonadota</taxon>
        <taxon>Gammaproteobacteria</taxon>
        <taxon>Legionellales</taxon>
        <taxon>Legionellaceae</taxon>
        <taxon>Legionella</taxon>
    </lineage>
</organism>
<dbReference type="InterPro" id="IPR053790">
    <property type="entry name" value="P5CR-like_CS"/>
</dbReference>
<evidence type="ECO:0000256" key="4">
    <source>
        <dbReference type="HAMAP-Rule" id="MF_01925"/>
    </source>
</evidence>
<dbReference type="Proteomes" id="UP000054985">
    <property type="component" value="Unassembled WGS sequence"/>
</dbReference>
<keyword evidence="3 4" id="KW-0560">Oxidoreductase</keyword>
<evidence type="ECO:0000313" key="12">
    <source>
        <dbReference type="Proteomes" id="UP000054985"/>
    </source>
</evidence>
<evidence type="ECO:0000313" key="13">
    <source>
        <dbReference type="Proteomes" id="UP000254040"/>
    </source>
</evidence>
<comment type="catalytic activity">
    <reaction evidence="4">
        <text>L-proline + NAD(+) = (S)-1-pyrroline-5-carboxylate + NADH + 2 H(+)</text>
        <dbReference type="Rhea" id="RHEA:14105"/>
        <dbReference type="ChEBI" id="CHEBI:15378"/>
        <dbReference type="ChEBI" id="CHEBI:17388"/>
        <dbReference type="ChEBI" id="CHEBI:57540"/>
        <dbReference type="ChEBI" id="CHEBI:57945"/>
        <dbReference type="ChEBI" id="CHEBI:60039"/>
        <dbReference type="EC" id="1.5.1.2"/>
    </reaction>
</comment>
<keyword evidence="4 7" id="KW-0028">Amino-acid biosynthesis</keyword>
<dbReference type="SUPFAM" id="SSF48179">
    <property type="entry name" value="6-phosphogluconate dehydrogenase C-terminal domain-like"/>
    <property type="match status" value="1"/>
</dbReference>
<comment type="function">
    <text evidence="4">Catalyzes the reduction of 1-pyrroline-5-carboxylate (PCA) to L-proline.</text>
</comment>
<dbReference type="PROSITE" id="PS00521">
    <property type="entry name" value="P5CR"/>
    <property type="match status" value="1"/>
</dbReference>
<sequence>MKISFIGFGNMAKAIARGLSQQESWSLSAASPSLTTGKNQEGIKTYHDNKEVVKNADVIILAVKPTQMSTVLKEITPHIPQNCLLISVAAGLSLSWFAQYCASSQALIRTMPNTPASIGLAATPMIANEATTNEQKQWAELIFSKIGLTTWAINEDEMDTYTALSGSGPAYVFLFMEAMIDAAVNLGLDPQSAKTFALQTFTGAVNLAHNSDLSLSQLRTKVTSPGGTTAAAVNILQEQLHTLVFKAMSAAKQRAHELGGV</sequence>